<evidence type="ECO:0000313" key="2">
    <source>
        <dbReference type="EMBL" id="ORD98859.1"/>
    </source>
</evidence>
<accession>A0A1X0QGF5</accession>
<reference evidence="2 3" key="1">
    <citation type="journal article" date="2017" name="Environ. Microbiol.">
        <title>Decay of the glycolytic pathway and adaptation to intranuclear parasitism within Enterocytozoonidae microsporidia.</title>
        <authorList>
            <person name="Wiredu Boakye D."/>
            <person name="Jaroenlak P."/>
            <person name="Prachumwat A."/>
            <person name="Williams T.A."/>
            <person name="Bateman K.S."/>
            <person name="Itsathitphaisarn O."/>
            <person name="Sritunyalucksana K."/>
            <person name="Paszkiewicz K.H."/>
            <person name="Moore K.A."/>
            <person name="Stentiford G.D."/>
            <person name="Williams B.A."/>
        </authorList>
    </citation>
    <scope>NUCLEOTIDE SEQUENCE [LARGE SCALE GENOMIC DNA]</scope>
    <source>
        <strain evidence="3">canceri</strain>
    </source>
</reference>
<protein>
    <submittedName>
        <fullName evidence="2">Uncharacterized protein</fullName>
    </submittedName>
</protein>
<dbReference type="VEuPathDB" id="MicrosporidiaDB:HERIO_2584"/>
<feature type="transmembrane region" description="Helical" evidence="1">
    <location>
        <begin position="101"/>
        <end position="120"/>
    </location>
</feature>
<keyword evidence="1" id="KW-1133">Transmembrane helix</keyword>
<name>A0A1X0QGF5_9MICR</name>
<gene>
    <name evidence="2" type="ORF">A0H76_1820</name>
</gene>
<sequence>MTNGSVVFQGTKEEAIKYFASIGFIKEQKLITYPDFFLKIIKLNLTDESETKYNLLTECWRNHIKELKIEYTKPIETKFKKFSMIKKAATILMSNLSSGDFFSSIYHIILPNIIFLYYVFKVSKYMLKIQTEYEINQIVFYSDKSSNIKIPSSSSIFNMLHEFILFDTRFCHDLVFEEIDDSKTFSSY</sequence>
<keyword evidence="1" id="KW-0812">Transmembrane</keyword>
<proteinExistence type="predicted"/>
<comment type="caution">
    <text evidence="2">The sequence shown here is derived from an EMBL/GenBank/DDBJ whole genome shotgun (WGS) entry which is preliminary data.</text>
</comment>
<organism evidence="2 3">
    <name type="scientific">Hepatospora eriocheir</name>
    <dbReference type="NCBI Taxonomy" id="1081669"/>
    <lineage>
        <taxon>Eukaryota</taxon>
        <taxon>Fungi</taxon>
        <taxon>Fungi incertae sedis</taxon>
        <taxon>Microsporidia</taxon>
        <taxon>Hepatosporidae</taxon>
        <taxon>Hepatospora</taxon>
    </lineage>
</organism>
<dbReference type="AlphaFoldDB" id="A0A1X0QGF5"/>
<evidence type="ECO:0000256" key="1">
    <source>
        <dbReference type="SAM" id="Phobius"/>
    </source>
</evidence>
<dbReference type="Proteomes" id="UP000192501">
    <property type="component" value="Unassembled WGS sequence"/>
</dbReference>
<evidence type="ECO:0000313" key="3">
    <source>
        <dbReference type="Proteomes" id="UP000192501"/>
    </source>
</evidence>
<dbReference type="VEuPathDB" id="MicrosporidiaDB:A0H76_1820"/>
<dbReference type="EMBL" id="LTAI01000410">
    <property type="protein sequence ID" value="ORD98859.1"/>
    <property type="molecule type" value="Genomic_DNA"/>
</dbReference>
<keyword evidence="1" id="KW-0472">Membrane</keyword>